<evidence type="ECO:0000259" key="8">
    <source>
        <dbReference type="PROSITE" id="PS51775"/>
    </source>
</evidence>
<evidence type="ECO:0000256" key="1">
    <source>
        <dbReference type="ARBA" id="ARBA00004167"/>
    </source>
</evidence>
<dbReference type="KEGG" id="pda:103697860"/>
<proteinExistence type="predicted"/>
<gene>
    <name evidence="10" type="primary">LOC103697860</name>
</gene>
<feature type="coiled-coil region" evidence="5">
    <location>
        <begin position="518"/>
        <end position="612"/>
    </location>
</feature>
<feature type="region of interest" description="Disordered" evidence="6">
    <location>
        <begin position="293"/>
        <end position="331"/>
    </location>
</feature>
<evidence type="ECO:0000256" key="5">
    <source>
        <dbReference type="SAM" id="Coils"/>
    </source>
</evidence>
<sequence length="865" mass="96672">MAARTSFQLPRDFFSALSSAFYEWCLIIVLYINALLSLLATKFARFCNLPAPCLLCSRLDHILGNDNPGFYRDLFCHGHKVEISSLAYCCGHQKLASFHEMCENCLNSCLEAYGENVQPKLVSSVDGDGSRNKSYEDLVKVPLLKKDLECMRQCSCCSQPFRNQLYAHWSIQSKVIGADVAEIGRKGYGHVIHQEGLKKISEESSRLLAGYNPANHGYDRLSHIGYSELKITSDSESEVPFSDDDDGNVQVCGTEDLKEEILARCRQMPPRIIKSKGASNFVSDDMVPEKLIQPNPIIPEPSLSDAQTKTKARGSCDESSTGSTDSSGHGLEEINWSQVNMMTDPITSSETISEQVSINVSKEKSNFMEIGDTECVSAGSNAEFIKVPSSTCKTSPTTNDTGSSAHLRVARANSFKSVLGNKGGLLSPRVSEIVAGKDSSRAHDELKSRLSQMSSSLGFEFSPNDINSSPRVSDASSSAGMQNIAKRISIERNNSWIEPYDISLVSEIEGETSIDRFKRQVEMDRKSMSLLYKELEEERSASAIAAQETMAMINRLQEEKATMQMEALQYLREMEEQAEYDQEAIQKLNELLTEREKEILDLEAEVESYRKQFGDEPLEEKVLEPLGGSEVRENKSTSTRHHMIFRDCNNSNQSHMMSQDLAGTGVVKDPLLGFEDEKANLLECLGRLEKKLRQFPQNGDNEDESRHRAKDDGQSDKKDELKIDKTNNEQGHRLLQDDAARNGRHSEAPLGAKEMEHHHMNDDSSENGQMEEEISSKNESSLCRDYTENGICLNPDKNSHIASLEDEVSDLNKRVAALEGDQKFLEHTINSLRNGNDGVQLVQEIACHLRELRRLGIKQRERAVA</sequence>
<evidence type="ECO:0000256" key="6">
    <source>
        <dbReference type="SAM" id="MobiDB-lite"/>
    </source>
</evidence>
<evidence type="ECO:0000256" key="4">
    <source>
        <dbReference type="ARBA" id="ARBA00023136"/>
    </source>
</evidence>
<dbReference type="GO" id="GO:0080115">
    <property type="term" value="F:myosin XI tail binding"/>
    <property type="evidence" value="ECO:0007669"/>
    <property type="project" value="UniProtKB-ARBA"/>
</dbReference>
<dbReference type="RefSeq" id="XP_038974279.1">
    <property type="nucleotide sequence ID" value="XM_039118351.1"/>
</dbReference>
<dbReference type="CDD" id="cd22249">
    <property type="entry name" value="UDM1_RNF168_RNF169-like"/>
    <property type="match status" value="1"/>
</dbReference>
<dbReference type="GO" id="GO:0016020">
    <property type="term" value="C:membrane"/>
    <property type="evidence" value="ECO:0007669"/>
    <property type="project" value="UniProtKB-SubCell"/>
</dbReference>
<dbReference type="Proteomes" id="UP000228380">
    <property type="component" value="Unplaced"/>
</dbReference>
<protein>
    <submittedName>
        <fullName evidence="10">Myosin-binding protein 1-like isoform X1</fullName>
    </submittedName>
</protein>
<evidence type="ECO:0000313" key="9">
    <source>
        <dbReference type="Proteomes" id="UP000228380"/>
    </source>
</evidence>
<feature type="transmembrane region" description="Helical" evidence="7">
    <location>
        <begin position="21"/>
        <end position="40"/>
    </location>
</feature>
<feature type="domain" description="GTD-binding" evidence="8">
    <location>
        <begin position="512"/>
        <end position="610"/>
    </location>
</feature>
<keyword evidence="4 7" id="KW-0472">Membrane</keyword>
<keyword evidence="9" id="KW-1185">Reference proteome</keyword>
<evidence type="ECO:0000256" key="3">
    <source>
        <dbReference type="ARBA" id="ARBA00022989"/>
    </source>
</evidence>
<organism evidence="9 10">
    <name type="scientific">Phoenix dactylifera</name>
    <name type="common">Date palm</name>
    <dbReference type="NCBI Taxonomy" id="42345"/>
    <lineage>
        <taxon>Eukaryota</taxon>
        <taxon>Viridiplantae</taxon>
        <taxon>Streptophyta</taxon>
        <taxon>Embryophyta</taxon>
        <taxon>Tracheophyta</taxon>
        <taxon>Spermatophyta</taxon>
        <taxon>Magnoliopsida</taxon>
        <taxon>Liliopsida</taxon>
        <taxon>Arecaceae</taxon>
        <taxon>Coryphoideae</taxon>
        <taxon>Phoeniceae</taxon>
        <taxon>Phoenix</taxon>
    </lineage>
</organism>
<dbReference type="PANTHER" id="PTHR31448:SF45">
    <property type="entry name" value="EXPRESSED PROTEIN"/>
    <property type="match status" value="1"/>
</dbReference>
<dbReference type="OrthoDB" id="1047602at2759"/>
<dbReference type="GeneID" id="103697860"/>
<dbReference type="Pfam" id="PF04576">
    <property type="entry name" value="Zein-binding"/>
    <property type="match status" value="1"/>
</dbReference>
<feature type="compositionally biased region" description="Acidic residues" evidence="6">
    <location>
        <begin position="763"/>
        <end position="773"/>
    </location>
</feature>
<name>A0A8B8ZS61_PHODC</name>
<feature type="compositionally biased region" description="Low complexity" evidence="6">
    <location>
        <begin position="317"/>
        <end position="329"/>
    </location>
</feature>
<dbReference type="PANTHER" id="PTHR31448">
    <property type="entry name" value="MYOSIN-BINDING PROTEIN 2"/>
    <property type="match status" value="1"/>
</dbReference>
<feature type="region of interest" description="Disordered" evidence="6">
    <location>
        <begin position="695"/>
        <end position="780"/>
    </location>
</feature>
<dbReference type="InterPro" id="IPR007656">
    <property type="entry name" value="GTD-bd"/>
</dbReference>
<keyword evidence="5" id="KW-0175">Coiled coil</keyword>
<accession>A0A8B8ZS61</accession>
<comment type="subcellular location">
    <subcellularLocation>
        <location evidence="1">Membrane</location>
        <topology evidence="1">Single-pass membrane protein</topology>
    </subcellularLocation>
</comment>
<reference evidence="10" key="1">
    <citation type="submission" date="2025-08" db="UniProtKB">
        <authorList>
            <consortium name="RefSeq"/>
        </authorList>
    </citation>
    <scope>IDENTIFICATION</scope>
    <source>
        <tissue evidence="10">Young leaves</tissue>
    </source>
</reference>
<dbReference type="PROSITE" id="PS51775">
    <property type="entry name" value="GTD_BINDING"/>
    <property type="match status" value="1"/>
</dbReference>
<feature type="compositionally biased region" description="Basic and acidic residues" evidence="6">
    <location>
        <begin position="704"/>
        <end position="762"/>
    </location>
</feature>
<keyword evidence="2 7" id="KW-0812">Transmembrane</keyword>
<keyword evidence="3 7" id="KW-1133">Transmembrane helix</keyword>
<evidence type="ECO:0000313" key="10">
    <source>
        <dbReference type="RefSeq" id="XP_038974279.1"/>
    </source>
</evidence>
<dbReference type="AlphaFoldDB" id="A0A8B8ZS61"/>
<evidence type="ECO:0000256" key="7">
    <source>
        <dbReference type="SAM" id="Phobius"/>
    </source>
</evidence>
<evidence type="ECO:0000256" key="2">
    <source>
        <dbReference type="ARBA" id="ARBA00022692"/>
    </source>
</evidence>
<dbReference type="InterPro" id="IPR039306">
    <property type="entry name" value="MYOB"/>
</dbReference>